<comment type="caution">
    <text evidence="1">The sequence shown here is derived from an EMBL/GenBank/DDBJ whole genome shotgun (WGS) entry which is preliminary data.</text>
</comment>
<dbReference type="AlphaFoldDB" id="A0A3E0W0Y1"/>
<dbReference type="EMBL" id="NBXA01000007">
    <property type="protein sequence ID" value="RFA15248.1"/>
    <property type="molecule type" value="Genomic_DNA"/>
</dbReference>
<dbReference type="Proteomes" id="UP000256709">
    <property type="component" value="Unassembled WGS sequence"/>
</dbReference>
<organism evidence="1 2">
    <name type="scientific">Subtercola boreus</name>
    <dbReference type="NCBI Taxonomy" id="120213"/>
    <lineage>
        <taxon>Bacteria</taxon>
        <taxon>Bacillati</taxon>
        <taxon>Actinomycetota</taxon>
        <taxon>Actinomycetes</taxon>
        <taxon>Micrococcales</taxon>
        <taxon>Microbacteriaceae</taxon>
        <taxon>Subtercola</taxon>
    </lineage>
</organism>
<evidence type="ECO:0000313" key="1">
    <source>
        <dbReference type="EMBL" id="RFA15248.1"/>
    </source>
</evidence>
<dbReference type="OrthoDB" id="5125132at2"/>
<gene>
    <name evidence="1" type="ORF">B7R21_04275</name>
</gene>
<protein>
    <submittedName>
        <fullName evidence="1">Uncharacterized protein</fullName>
    </submittedName>
</protein>
<name>A0A3E0W0Y1_9MICO</name>
<sequence>MSATVPGLVETGGTCTITATFQSKSVSQSFPASASADSTECGSNILTSPQFSTGAWTVVVVYTSAESGGTSPGQEVDVP</sequence>
<proteinExistence type="predicted"/>
<reference evidence="1 2" key="1">
    <citation type="submission" date="2017-04" db="EMBL/GenBank/DDBJ databases">
        <title>Comparative genome analysis of Subtercola boreus.</title>
        <authorList>
            <person name="Cho Y.-J."/>
            <person name="Cho A."/>
            <person name="Kim O.-S."/>
            <person name="Lee J.-I."/>
        </authorList>
    </citation>
    <scope>NUCLEOTIDE SEQUENCE [LARGE SCALE GENOMIC DNA]</scope>
    <source>
        <strain evidence="1 2">P27444</strain>
    </source>
</reference>
<accession>A0A3E0W0Y1</accession>
<evidence type="ECO:0000313" key="2">
    <source>
        <dbReference type="Proteomes" id="UP000256709"/>
    </source>
</evidence>